<dbReference type="AlphaFoldDB" id="A0A2I0WR39"/>
<protein>
    <submittedName>
        <fullName evidence="2">Uncharacterized protein</fullName>
    </submittedName>
</protein>
<feature type="region of interest" description="Disordered" evidence="1">
    <location>
        <begin position="99"/>
        <end position="125"/>
    </location>
</feature>
<reference evidence="2 3" key="1">
    <citation type="journal article" date="2016" name="Sci. Rep.">
        <title>The Dendrobium catenatum Lindl. genome sequence provides insights into polysaccharide synthase, floral development and adaptive evolution.</title>
        <authorList>
            <person name="Zhang G.Q."/>
            <person name="Xu Q."/>
            <person name="Bian C."/>
            <person name="Tsai W.C."/>
            <person name="Yeh C.M."/>
            <person name="Liu K.W."/>
            <person name="Yoshida K."/>
            <person name="Zhang L.S."/>
            <person name="Chang S.B."/>
            <person name="Chen F."/>
            <person name="Shi Y."/>
            <person name="Su Y.Y."/>
            <person name="Zhang Y.Q."/>
            <person name="Chen L.J."/>
            <person name="Yin Y."/>
            <person name="Lin M."/>
            <person name="Huang H."/>
            <person name="Deng H."/>
            <person name="Wang Z.W."/>
            <person name="Zhu S.L."/>
            <person name="Zhao X."/>
            <person name="Deng C."/>
            <person name="Niu S.C."/>
            <person name="Huang J."/>
            <person name="Wang M."/>
            <person name="Liu G.H."/>
            <person name="Yang H.J."/>
            <person name="Xiao X.J."/>
            <person name="Hsiao Y.Y."/>
            <person name="Wu W.L."/>
            <person name="Chen Y.Y."/>
            <person name="Mitsuda N."/>
            <person name="Ohme-Takagi M."/>
            <person name="Luo Y.B."/>
            <person name="Van de Peer Y."/>
            <person name="Liu Z.J."/>
        </authorList>
    </citation>
    <scope>NUCLEOTIDE SEQUENCE [LARGE SCALE GENOMIC DNA]</scope>
    <source>
        <tissue evidence="2">The whole plant</tissue>
    </source>
</reference>
<reference evidence="2 3" key="2">
    <citation type="journal article" date="2017" name="Nature">
        <title>The Apostasia genome and the evolution of orchids.</title>
        <authorList>
            <person name="Zhang G.Q."/>
            <person name="Liu K.W."/>
            <person name="Li Z."/>
            <person name="Lohaus R."/>
            <person name="Hsiao Y.Y."/>
            <person name="Niu S.C."/>
            <person name="Wang J.Y."/>
            <person name="Lin Y.C."/>
            <person name="Xu Q."/>
            <person name="Chen L.J."/>
            <person name="Yoshida K."/>
            <person name="Fujiwara S."/>
            <person name="Wang Z.W."/>
            <person name="Zhang Y.Q."/>
            <person name="Mitsuda N."/>
            <person name="Wang M."/>
            <person name="Liu G.H."/>
            <person name="Pecoraro L."/>
            <person name="Huang H.X."/>
            <person name="Xiao X.J."/>
            <person name="Lin M."/>
            <person name="Wu X.Y."/>
            <person name="Wu W.L."/>
            <person name="Chen Y.Y."/>
            <person name="Chang S.B."/>
            <person name="Sakamoto S."/>
            <person name="Ohme-Takagi M."/>
            <person name="Yagi M."/>
            <person name="Zeng S.J."/>
            <person name="Shen C.Y."/>
            <person name="Yeh C.M."/>
            <person name="Luo Y.B."/>
            <person name="Tsai W.C."/>
            <person name="Van de Peer Y."/>
            <person name="Liu Z.J."/>
        </authorList>
    </citation>
    <scope>NUCLEOTIDE SEQUENCE [LARGE SCALE GENOMIC DNA]</scope>
    <source>
        <tissue evidence="2">The whole plant</tissue>
    </source>
</reference>
<gene>
    <name evidence="2" type="ORF">MA16_Dca013185</name>
</gene>
<sequence>MGTVFTPVSSFLLMAINNFDILSMDNDYKVEYGVNKEKLSDNGIEGVASVVDDVVLWKDDGCGGRNCSNKFDCGVVKEIGKIGEMTKFKLAKELKSLGPIKNVPRGRNLEVGSKKRDGASSPRVI</sequence>
<accession>A0A2I0WR39</accession>
<name>A0A2I0WR39_9ASPA</name>
<dbReference type="Proteomes" id="UP000233837">
    <property type="component" value="Unassembled WGS sequence"/>
</dbReference>
<keyword evidence="3" id="KW-1185">Reference proteome</keyword>
<organism evidence="2 3">
    <name type="scientific">Dendrobium catenatum</name>
    <dbReference type="NCBI Taxonomy" id="906689"/>
    <lineage>
        <taxon>Eukaryota</taxon>
        <taxon>Viridiplantae</taxon>
        <taxon>Streptophyta</taxon>
        <taxon>Embryophyta</taxon>
        <taxon>Tracheophyta</taxon>
        <taxon>Spermatophyta</taxon>
        <taxon>Magnoliopsida</taxon>
        <taxon>Liliopsida</taxon>
        <taxon>Asparagales</taxon>
        <taxon>Orchidaceae</taxon>
        <taxon>Epidendroideae</taxon>
        <taxon>Malaxideae</taxon>
        <taxon>Dendrobiinae</taxon>
        <taxon>Dendrobium</taxon>
    </lineage>
</organism>
<evidence type="ECO:0000313" key="2">
    <source>
        <dbReference type="EMBL" id="PKU78119.1"/>
    </source>
</evidence>
<evidence type="ECO:0000313" key="3">
    <source>
        <dbReference type="Proteomes" id="UP000233837"/>
    </source>
</evidence>
<evidence type="ECO:0000256" key="1">
    <source>
        <dbReference type="SAM" id="MobiDB-lite"/>
    </source>
</evidence>
<dbReference type="EMBL" id="KZ502476">
    <property type="protein sequence ID" value="PKU78119.1"/>
    <property type="molecule type" value="Genomic_DNA"/>
</dbReference>
<proteinExistence type="predicted"/>